<reference evidence="2 3" key="1">
    <citation type="submission" date="2020-10" db="EMBL/GenBank/DDBJ databases">
        <title>Wide distribution of Phycisphaera-like planctomycetes from WD2101 soil group in peatlands and genome analysis of the first cultivated representative.</title>
        <authorList>
            <person name="Dedysh S.N."/>
            <person name="Beletsky A.V."/>
            <person name="Ivanova A."/>
            <person name="Kulichevskaya I.S."/>
            <person name="Suzina N.E."/>
            <person name="Philippov D.A."/>
            <person name="Rakitin A.L."/>
            <person name="Mardanov A.V."/>
            <person name="Ravin N.V."/>
        </authorList>
    </citation>
    <scope>NUCLEOTIDE SEQUENCE [LARGE SCALE GENOMIC DNA]</scope>
    <source>
        <strain evidence="2 3">M1803</strain>
    </source>
</reference>
<keyword evidence="1" id="KW-0812">Transmembrane</keyword>
<keyword evidence="3" id="KW-1185">Reference proteome</keyword>
<dbReference type="PANTHER" id="PTHR37422">
    <property type="entry name" value="TEICHURONIC ACID BIOSYNTHESIS PROTEIN TUAE"/>
    <property type="match status" value="1"/>
</dbReference>
<organism evidence="2 3">
    <name type="scientific">Humisphaera borealis</name>
    <dbReference type="NCBI Taxonomy" id="2807512"/>
    <lineage>
        <taxon>Bacteria</taxon>
        <taxon>Pseudomonadati</taxon>
        <taxon>Planctomycetota</taxon>
        <taxon>Phycisphaerae</taxon>
        <taxon>Tepidisphaerales</taxon>
        <taxon>Tepidisphaeraceae</taxon>
        <taxon>Humisphaera</taxon>
    </lineage>
</organism>
<name>A0A7M2WZ23_9BACT</name>
<evidence type="ECO:0000256" key="1">
    <source>
        <dbReference type="SAM" id="Phobius"/>
    </source>
</evidence>
<dbReference type="EMBL" id="CP063458">
    <property type="protein sequence ID" value="QOV90643.1"/>
    <property type="molecule type" value="Genomic_DNA"/>
</dbReference>
<keyword evidence="1" id="KW-0472">Membrane</keyword>
<dbReference type="PANTHER" id="PTHR37422:SF13">
    <property type="entry name" value="LIPOPOLYSACCHARIDE BIOSYNTHESIS PROTEIN PA4999-RELATED"/>
    <property type="match status" value="1"/>
</dbReference>
<feature type="transmembrane region" description="Helical" evidence="1">
    <location>
        <begin position="78"/>
        <end position="95"/>
    </location>
</feature>
<feature type="transmembrane region" description="Helical" evidence="1">
    <location>
        <begin position="101"/>
        <end position="122"/>
    </location>
</feature>
<evidence type="ECO:0008006" key="4">
    <source>
        <dbReference type="Google" id="ProtNLM"/>
    </source>
</evidence>
<feature type="transmembrane region" description="Helical" evidence="1">
    <location>
        <begin position="217"/>
        <end position="237"/>
    </location>
</feature>
<feature type="transmembrane region" description="Helical" evidence="1">
    <location>
        <begin position="46"/>
        <end position="66"/>
    </location>
</feature>
<dbReference type="Proteomes" id="UP000593765">
    <property type="component" value="Chromosome"/>
</dbReference>
<accession>A0A7M2WZ23</accession>
<keyword evidence="1" id="KW-1133">Transmembrane helix</keyword>
<sequence>MEIAFPILAFLITTIAARRSLGAGLGTAIAVGYFNGIIRANFLGVFSTFMFDGGMLGFYLGAYAKLKQSGSVRFPPGLLDRVILLCGLAAVIALAPVNDLLVQLVALRGTIWLLPAILFASLMTDRDLFVISRVLIPLNLIATGAGFYLYFYGLEALYPKNAVTELMYRSILGVGGESWNRIPATFMSAHAYGGTMMATLPLLMGGMMARPHAWERLAFVLGIVAACIGILMCGARQPVVTAALTLVTTWIVSGFPVKHGTLLAVVVGLSAWLVIANPRFQRVLEMQDTQQVYGRAYMSMNASFLDLLVEYPMGAGMGSSIGTSLPSFLADRAPKPIGMENEYSRILVDQGILGLVFWLAFIVWVVWPPPTSEQTGNWRLGYKMMFSFVLIAWATAFIGTGILSSIPMSLLLVVQMGILVGRRASKTTVPQMRTIHDRAIGKPYQDITVAR</sequence>
<evidence type="ECO:0000313" key="3">
    <source>
        <dbReference type="Proteomes" id="UP000593765"/>
    </source>
</evidence>
<dbReference type="InterPro" id="IPR051533">
    <property type="entry name" value="WaaL-like"/>
</dbReference>
<feature type="transmembrane region" description="Helical" evidence="1">
    <location>
        <begin position="182"/>
        <end position="205"/>
    </location>
</feature>
<feature type="transmembrane region" description="Helical" evidence="1">
    <location>
        <begin position="257"/>
        <end position="276"/>
    </location>
</feature>
<dbReference type="KEGG" id="hbs:IPV69_04575"/>
<evidence type="ECO:0000313" key="2">
    <source>
        <dbReference type="EMBL" id="QOV90643.1"/>
    </source>
</evidence>
<feature type="transmembrane region" description="Helical" evidence="1">
    <location>
        <begin position="346"/>
        <end position="367"/>
    </location>
</feature>
<dbReference type="AlphaFoldDB" id="A0A7M2WZ23"/>
<feature type="transmembrane region" description="Helical" evidence="1">
    <location>
        <begin position="387"/>
        <end position="414"/>
    </location>
</feature>
<feature type="transmembrane region" description="Helical" evidence="1">
    <location>
        <begin position="134"/>
        <end position="151"/>
    </location>
</feature>
<protein>
    <recommendedName>
        <fullName evidence="4">O-antigen ligase domain-containing protein</fullName>
    </recommendedName>
</protein>
<proteinExistence type="predicted"/>
<gene>
    <name evidence="2" type="ORF">IPV69_04575</name>
</gene>
<dbReference type="RefSeq" id="WP_206293739.1">
    <property type="nucleotide sequence ID" value="NZ_CP063458.1"/>
</dbReference>